<keyword evidence="1" id="KW-0472">Membrane</keyword>
<keyword evidence="3" id="KW-1185">Reference proteome</keyword>
<dbReference type="EMBL" id="JAANES010000002">
    <property type="protein sequence ID" value="MBS3019137.1"/>
    <property type="molecule type" value="Genomic_DNA"/>
</dbReference>
<feature type="transmembrane region" description="Helical" evidence="1">
    <location>
        <begin position="5"/>
        <end position="27"/>
    </location>
</feature>
<comment type="caution">
    <text evidence="2">The sequence shown here is derived from an EMBL/GenBank/DDBJ whole genome shotgun (WGS) entry which is preliminary data.</text>
</comment>
<gene>
    <name evidence="2" type="ORF">DJFAAGMI_01876</name>
</gene>
<dbReference type="Proteomes" id="UP001647436">
    <property type="component" value="Unassembled WGS sequence"/>
</dbReference>
<sequence length="60" mass="6141">MKLRILSFVFGVLGFALLVGGLALWSVPVALCVAGVGLLLYALLLDKAAAALIAKGDAKK</sequence>
<accession>A0ABS5LRK5</accession>
<name>A0ABS5LRK5_9BURK</name>
<organism evidence="2 3">
    <name type="scientific">Comamonas brasiliensis</name>
    <dbReference type="NCBI Taxonomy" id="1812482"/>
    <lineage>
        <taxon>Bacteria</taxon>
        <taxon>Pseudomonadati</taxon>
        <taxon>Pseudomonadota</taxon>
        <taxon>Betaproteobacteria</taxon>
        <taxon>Burkholderiales</taxon>
        <taxon>Comamonadaceae</taxon>
        <taxon>Comamonas</taxon>
    </lineage>
</organism>
<evidence type="ECO:0000313" key="2">
    <source>
        <dbReference type="EMBL" id="MBS3019137.1"/>
    </source>
</evidence>
<proteinExistence type="predicted"/>
<keyword evidence="1" id="KW-1133">Transmembrane helix</keyword>
<feature type="transmembrane region" description="Helical" evidence="1">
    <location>
        <begin position="33"/>
        <end position="54"/>
    </location>
</feature>
<dbReference type="RefSeq" id="WP_197577423.1">
    <property type="nucleotide sequence ID" value="NZ_JAANES010000002.1"/>
</dbReference>
<evidence type="ECO:0000313" key="3">
    <source>
        <dbReference type="Proteomes" id="UP001647436"/>
    </source>
</evidence>
<reference evidence="2 3" key="1">
    <citation type="submission" date="2020-03" db="EMBL/GenBank/DDBJ databases">
        <title>The role of nitrogen metabolism on polyethylene biodegradation.</title>
        <authorList>
            <person name="Peixoto J."/>
            <person name="Vizzotto C.S."/>
            <person name="Ramos A."/>
            <person name="Alves G."/>
            <person name="Steindorff A."/>
            <person name="Kruger R."/>
        </authorList>
    </citation>
    <scope>NUCLEOTIDE SEQUENCE [LARGE SCALE GENOMIC DNA]</scope>
    <source>
        <strain evidence="2 3">PE63</strain>
    </source>
</reference>
<protein>
    <submittedName>
        <fullName evidence="2">Uncharacterized protein</fullName>
    </submittedName>
</protein>
<evidence type="ECO:0000256" key="1">
    <source>
        <dbReference type="SAM" id="Phobius"/>
    </source>
</evidence>
<keyword evidence="1" id="KW-0812">Transmembrane</keyword>